<keyword evidence="3" id="KW-1003">Cell membrane</keyword>
<comment type="caution">
    <text evidence="11">The sequence shown here is derived from an EMBL/GenBank/DDBJ whole genome shotgun (WGS) entry which is preliminary data.</text>
</comment>
<evidence type="ECO:0000256" key="7">
    <source>
        <dbReference type="ARBA" id="ARBA00023136"/>
    </source>
</evidence>
<evidence type="ECO:0000256" key="3">
    <source>
        <dbReference type="ARBA" id="ARBA00022475"/>
    </source>
</evidence>
<evidence type="ECO:0000256" key="2">
    <source>
        <dbReference type="ARBA" id="ARBA00004162"/>
    </source>
</evidence>
<keyword evidence="7" id="KW-0472">Membrane</keyword>
<dbReference type="InterPro" id="IPR026501">
    <property type="entry name" value="Limbin/EVC"/>
</dbReference>
<reference evidence="11" key="1">
    <citation type="submission" date="2023-07" db="EMBL/GenBank/DDBJ databases">
        <authorList>
            <person name="Stuckert A."/>
        </authorList>
    </citation>
    <scope>NUCLEOTIDE SEQUENCE</scope>
</reference>
<dbReference type="InterPro" id="IPR022076">
    <property type="entry name" value="Limbin"/>
</dbReference>
<evidence type="ECO:0000256" key="5">
    <source>
        <dbReference type="ARBA" id="ARBA00022692"/>
    </source>
</evidence>
<dbReference type="EMBL" id="CAUEEQ010044371">
    <property type="protein sequence ID" value="CAJ0957896.1"/>
    <property type="molecule type" value="Genomic_DNA"/>
</dbReference>
<comment type="subcellular location">
    <subcellularLocation>
        <location evidence="2">Cell membrane</location>
        <topology evidence="2">Single-pass membrane protein</topology>
    </subcellularLocation>
    <subcellularLocation>
        <location evidence="1">Cytoplasm</location>
        <location evidence="1">Cytoskeleton</location>
        <location evidence="1">Cilium basal body</location>
    </subcellularLocation>
</comment>
<gene>
    <name evidence="11" type="ORF">RIMI_LOCUS16105927</name>
</gene>
<keyword evidence="12" id="KW-1185">Reference proteome</keyword>
<evidence type="ECO:0000256" key="1">
    <source>
        <dbReference type="ARBA" id="ARBA00004120"/>
    </source>
</evidence>
<sequence length="227" mass="25887">MERKEDFMCLSEEFYAGETFQVSYTATLNTKEATAGLLRSLPAVITFQNSSEISGTTYKIVAPFSLTAKEISNLKSHQINRGEKKESPAKSSNSVPEDLTGFDRLIDILCFEEAENLLQALEDSEIGNMTQADAYLEACRVQVYKDVTGILLRNMTEAGNLSPLEEKRMNMILSGHWTDLQKRTQEEHRRKLVALTAECNLDRWIVRNKWTFCIAGRERPTTRRRHS</sequence>
<evidence type="ECO:0000256" key="8">
    <source>
        <dbReference type="ARBA" id="ARBA00023212"/>
    </source>
</evidence>
<keyword evidence="6" id="KW-1133">Transmembrane helix</keyword>
<dbReference type="Pfam" id="PF12297">
    <property type="entry name" value="EVC2_like"/>
    <property type="match status" value="2"/>
</dbReference>
<evidence type="ECO:0000256" key="4">
    <source>
        <dbReference type="ARBA" id="ARBA00022490"/>
    </source>
</evidence>
<keyword evidence="8" id="KW-0206">Cytoskeleton</keyword>
<dbReference type="PANTHER" id="PTHR16795">
    <property type="entry name" value="LIMBIN/ELLIS-VAN CREVELD PROTEIN"/>
    <property type="match status" value="1"/>
</dbReference>
<keyword evidence="9" id="KW-0966">Cell projection</keyword>
<dbReference type="PANTHER" id="PTHR16795:SF14">
    <property type="entry name" value="LIMBIN"/>
    <property type="match status" value="1"/>
</dbReference>
<evidence type="ECO:0000256" key="9">
    <source>
        <dbReference type="ARBA" id="ARBA00023273"/>
    </source>
</evidence>
<protein>
    <submittedName>
        <fullName evidence="11">Uncharacterized protein</fullName>
    </submittedName>
</protein>
<evidence type="ECO:0000313" key="12">
    <source>
        <dbReference type="Proteomes" id="UP001176940"/>
    </source>
</evidence>
<evidence type="ECO:0000256" key="10">
    <source>
        <dbReference type="SAM" id="MobiDB-lite"/>
    </source>
</evidence>
<organism evidence="11 12">
    <name type="scientific">Ranitomeya imitator</name>
    <name type="common">mimic poison frog</name>
    <dbReference type="NCBI Taxonomy" id="111125"/>
    <lineage>
        <taxon>Eukaryota</taxon>
        <taxon>Metazoa</taxon>
        <taxon>Chordata</taxon>
        <taxon>Craniata</taxon>
        <taxon>Vertebrata</taxon>
        <taxon>Euteleostomi</taxon>
        <taxon>Amphibia</taxon>
        <taxon>Batrachia</taxon>
        <taxon>Anura</taxon>
        <taxon>Neobatrachia</taxon>
        <taxon>Hyloidea</taxon>
        <taxon>Dendrobatidae</taxon>
        <taxon>Dendrobatinae</taxon>
        <taxon>Ranitomeya</taxon>
    </lineage>
</organism>
<evidence type="ECO:0000256" key="6">
    <source>
        <dbReference type="ARBA" id="ARBA00022989"/>
    </source>
</evidence>
<accession>A0ABN9M3H1</accession>
<dbReference type="Proteomes" id="UP001176940">
    <property type="component" value="Unassembled WGS sequence"/>
</dbReference>
<name>A0ABN9M3H1_9NEOB</name>
<keyword evidence="4" id="KW-0963">Cytoplasm</keyword>
<feature type="region of interest" description="Disordered" evidence="10">
    <location>
        <begin position="77"/>
        <end position="96"/>
    </location>
</feature>
<proteinExistence type="predicted"/>
<evidence type="ECO:0000313" key="11">
    <source>
        <dbReference type="EMBL" id="CAJ0957896.1"/>
    </source>
</evidence>
<keyword evidence="5" id="KW-0812">Transmembrane</keyword>